<name>A0A0W0TZY5_9GAMM</name>
<reference evidence="1 3" key="1">
    <citation type="submission" date="2015-11" db="EMBL/GenBank/DDBJ databases">
        <title>Genomic analysis of 38 Legionella species identifies large and diverse effector repertoires.</title>
        <authorList>
            <person name="Burstein D."/>
            <person name="Amaro F."/>
            <person name="Zusman T."/>
            <person name="Lifshitz Z."/>
            <person name="Cohen O."/>
            <person name="Gilbert J.A."/>
            <person name="Pupko T."/>
            <person name="Shuman H.A."/>
            <person name="Segal G."/>
        </authorList>
    </citation>
    <scope>NUCLEOTIDE SEQUENCE [LARGE SCALE GENOMIC DNA]</scope>
    <source>
        <strain evidence="1 3">WO-44C</strain>
    </source>
</reference>
<reference evidence="2 4" key="2">
    <citation type="submission" date="2018-06" db="EMBL/GenBank/DDBJ databases">
        <authorList>
            <consortium name="Pathogen Informatics"/>
            <person name="Doyle S."/>
        </authorList>
    </citation>
    <scope>NUCLEOTIDE SEQUENCE [LARGE SCALE GENOMIC DNA]</scope>
    <source>
        <strain evidence="2 4">NCTC12022</strain>
    </source>
</reference>
<dbReference type="RefSeq" id="WP_058444972.1">
    <property type="nucleotide sequence ID" value="NZ_CAAAHT010000037.1"/>
</dbReference>
<gene>
    <name evidence="1" type="ORF">Lfee_1237</name>
    <name evidence="2" type="ORF">NCTC12022_03064</name>
</gene>
<sequence>MMTEYTSKGFKVCYDIKPTESNLYRAEGEVFFYNKDSSDPSLLQKFHTEHTTKTGAQTEIKRLIDDYIDFEWKKYLEMKKN</sequence>
<dbReference type="OrthoDB" id="5648060at2"/>
<dbReference type="Proteomes" id="UP000251942">
    <property type="component" value="Unassembled WGS sequence"/>
</dbReference>
<accession>A0A0W0TZY5</accession>
<evidence type="ECO:0000313" key="1">
    <source>
        <dbReference type="EMBL" id="KTD01200.1"/>
    </source>
</evidence>
<dbReference type="Proteomes" id="UP000054698">
    <property type="component" value="Unassembled WGS sequence"/>
</dbReference>
<protein>
    <submittedName>
        <fullName evidence="1">Uncharacterized protein</fullName>
    </submittedName>
</protein>
<dbReference type="AlphaFoldDB" id="A0A0W0TZY5"/>
<dbReference type="PATRIC" id="fig|453.4.peg.1333"/>
<evidence type="ECO:0000313" key="4">
    <source>
        <dbReference type="Proteomes" id="UP000251942"/>
    </source>
</evidence>
<evidence type="ECO:0000313" key="2">
    <source>
        <dbReference type="EMBL" id="SPX62306.1"/>
    </source>
</evidence>
<proteinExistence type="predicted"/>
<keyword evidence="3" id="KW-1185">Reference proteome</keyword>
<dbReference type="EMBL" id="UASS01000037">
    <property type="protein sequence ID" value="SPX62306.1"/>
    <property type="molecule type" value="Genomic_DNA"/>
</dbReference>
<evidence type="ECO:0000313" key="3">
    <source>
        <dbReference type="Proteomes" id="UP000054698"/>
    </source>
</evidence>
<dbReference type="EMBL" id="LNYB01000033">
    <property type="protein sequence ID" value="KTD01200.1"/>
    <property type="molecule type" value="Genomic_DNA"/>
</dbReference>
<organism evidence="1 3">
    <name type="scientific">Legionella feeleii</name>
    <dbReference type="NCBI Taxonomy" id="453"/>
    <lineage>
        <taxon>Bacteria</taxon>
        <taxon>Pseudomonadati</taxon>
        <taxon>Pseudomonadota</taxon>
        <taxon>Gammaproteobacteria</taxon>
        <taxon>Legionellales</taxon>
        <taxon>Legionellaceae</taxon>
        <taxon>Legionella</taxon>
    </lineage>
</organism>